<evidence type="ECO:0000313" key="15">
    <source>
        <dbReference type="EMBL" id="MBC5785030.1"/>
    </source>
</evidence>
<comment type="cofactor">
    <cofactor evidence="1">
        <name>heme b</name>
        <dbReference type="ChEBI" id="CHEBI:60344"/>
    </cofactor>
</comment>
<dbReference type="Proteomes" id="UP000608513">
    <property type="component" value="Unassembled WGS sequence"/>
</dbReference>
<dbReference type="GO" id="GO:0022904">
    <property type="term" value="P:respiratory electron transport chain"/>
    <property type="evidence" value="ECO:0007669"/>
    <property type="project" value="InterPro"/>
</dbReference>
<dbReference type="SUPFAM" id="SSF81342">
    <property type="entry name" value="Transmembrane di-heme cytochromes"/>
    <property type="match status" value="1"/>
</dbReference>
<dbReference type="InterPro" id="IPR052168">
    <property type="entry name" value="Cytochrome_b561_oxidase"/>
</dbReference>
<evidence type="ECO:0000256" key="8">
    <source>
        <dbReference type="ARBA" id="ARBA00022982"/>
    </source>
</evidence>
<name>A0A923MTB3_9BURK</name>
<gene>
    <name evidence="15" type="ORF">H8N03_18940</name>
</gene>
<comment type="subcellular location">
    <subcellularLocation>
        <location evidence="2">Cell membrane</location>
        <topology evidence="2">Multi-pass membrane protein</topology>
    </subcellularLocation>
</comment>
<evidence type="ECO:0000256" key="5">
    <source>
        <dbReference type="ARBA" id="ARBA00022617"/>
    </source>
</evidence>
<evidence type="ECO:0000256" key="4">
    <source>
        <dbReference type="ARBA" id="ARBA00022475"/>
    </source>
</evidence>
<keyword evidence="7" id="KW-0479">Metal-binding</keyword>
<keyword evidence="9 13" id="KW-1133">Transmembrane helix</keyword>
<keyword evidence="6 13" id="KW-0812">Transmembrane</keyword>
<dbReference type="InterPro" id="IPR016174">
    <property type="entry name" value="Di-haem_cyt_TM"/>
</dbReference>
<evidence type="ECO:0000256" key="3">
    <source>
        <dbReference type="ARBA" id="ARBA00022448"/>
    </source>
</evidence>
<evidence type="ECO:0000256" key="10">
    <source>
        <dbReference type="ARBA" id="ARBA00023004"/>
    </source>
</evidence>
<keyword evidence="8" id="KW-0249">Electron transport</keyword>
<feature type="transmembrane region" description="Helical" evidence="13">
    <location>
        <begin position="150"/>
        <end position="173"/>
    </location>
</feature>
<keyword evidence="4" id="KW-1003">Cell membrane</keyword>
<protein>
    <submittedName>
        <fullName evidence="15">Cytochrome b</fullName>
    </submittedName>
</protein>
<feature type="transmembrane region" description="Helical" evidence="13">
    <location>
        <begin position="12"/>
        <end position="37"/>
    </location>
</feature>
<dbReference type="PANTHER" id="PTHR30529:SF1">
    <property type="entry name" value="CYTOCHROME B561 HOMOLOG 2"/>
    <property type="match status" value="1"/>
</dbReference>
<evidence type="ECO:0000259" key="14">
    <source>
        <dbReference type="Pfam" id="PF01292"/>
    </source>
</evidence>
<feature type="transmembrane region" description="Helical" evidence="13">
    <location>
        <begin position="91"/>
        <end position="114"/>
    </location>
</feature>
<organism evidence="15 16">
    <name type="scientific">Ramlibacter cellulosilyticus</name>
    <dbReference type="NCBI Taxonomy" id="2764187"/>
    <lineage>
        <taxon>Bacteria</taxon>
        <taxon>Pseudomonadati</taxon>
        <taxon>Pseudomonadota</taxon>
        <taxon>Betaproteobacteria</taxon>
        <taxon>Burkholderiales</taxon>
        <taxon>Comamonadaceae</taxon>
        <taxon>Ramlibacter</taxon>
    </lineage>
</organism>
<dbReference type="RefSeq" id="WP_187077784.1">
    <property type="nucleotide sequence ID" value="NZ_JACORT010000009.1"/>
</dbReference>
<evidence type="ECO:0000256" key="9">
    <source>
        <dbReference type="ARBA" id="ARBA00022989"/>
    </source>
</evidence>
<keyword evidence="10" id="KW-0408">Iron</keyword>
<proteinExistence type="inferred from homology"/>
<sequence length="184" mass="20563">MEARLDTSTRYGPFAIALHWAMAVLLVALLALGWTMVSLPDVGYDTRKITLILVHKAMGMVALALVALRLSWRLRRPLPPLAGGLPQWQQVAARLVHLLFYALMFALPLTGWVMSSAGGYPIPFFGWFDVPDITGPNEWLFHRSIEVHRWLAWSLAALLVLHAGAAVHHHFVVGDDTLRKMLPD</sequence>
<evidence type="ECO:0000256" key="11">
    <source>
        <dbReference type="ARBA" id="ARBA00023136"/>
    </source>
</evidence>
<dbReference type="PANTHER" id="PTHR30529">
    <property type="entry name" value="CYTOCHROME B561"/>
    <property type="match status" value="1"/>
</dbReference>
<evidence type="ECO:0000256" key="2">
    <source>
        <dbReference type="ARBA" id="ARBA00004651"/>
    </source>
</evidence>
<evidence type="ECO:0000256" key="6">
    <source>
        <dbReference type="ARBA" id="ARBA00022692"/>
    </source>
</evidence>
<dbReference type="AlphaFoldDB" id="A0A923MTB3"/>
<evidence type="ECO:0000256" key="12">
    <source>
        <dbReference type="ARBA" id="ARBA00037975"/>
    </source>
</evidence>
<feature type="transmembrane region" description="Helical" evidence="13">
    <location>
        <begin position="49"/>
        <end position="70"/>
    </location>
</feature>
<dbReference type="GO" id="GO:0005886">
    <property type="term" value="C:plasma membrane"/>
    <property type="evidence" value="ECO:0007669"/>
    <property type="project" value="UniProtKB-SubCell"/>
</dbReference>
<feature type="domain" description="Cytochrome b561 bacterial/Ni-hydrogenase" evidence="14">
    <location>
        <begin position="10"/>
        <end position="183"/>
    </location>
</feature>
<dbReference type="InterPro" id="IPR011577">
    <property type="entry name" value="Cyt_b561_bac/Ni-Hgenase"/>
</dbReference>
<evidence type="ECO:0000256" key="1">
    <source>
        <dbReference type="ARBA" id="ARBA00001970"/>
    </source>
</evidence>
<dbReference type="Gene3D" id="1.20.950.20">
    <property type="entry name" value="Transmembrane di-heme cytochromes, Chain C"/>
    <property type="match status" value="1"/>
</dbReference>
<keyword evidence="5" id="KW-0349">Heme</keyword>
<dbReference type="GO" id="GO:0009055">
    <property type="term" value="F:electron transfer activity"/>
    <property type="evidence" value="ECO:0007669"/>
    <property type="project" value="InterPro"/>
</dbReference>
<comment type="similarity">
    <text evidence="12">Belongs to the cytochrome b561 family.</text>
</comment>
<dbReference type="GO" id="GO:0046872">
    <property type="term" value="F:metal ion binding"/>
    <property type="evidence" value="ECO:0007669"/>
    <property type="project" value="UniProtKB-KW"/>
</dbReference>
<evidence type="ECO:0000313" key="16">
    <source>
        <dbReference type="Proteomes" id="UP000608513"/>
    </source>
</evidence>
<comment type="caution">
    <text evidence="15">The sequence shown here is derived from an EMBL/GenBank/DDBJ whole genome shotgun (WGS) entry which is preliminary data.</text>
</comment>
<evidence type="ECO:0000256" key="7">
    <source>
        <dbReference type="ARBA" id="ARBA00022723"/>
    </source>
</evidence>
<dbReference type="EMBL" id="JACORT010000009">
    <property type="protein sequence ID" value="MBC5785030.1"/>
    <property type="molecule type" value="Genomic_DNA"/>
</dbReference>
<dbReference type="Pfam" id="PF01292">
    <property type="entry name" value="Ni_hydr_CYTB"/>
    <property type="match status" value="1"/>
</dbReference>
<evidence type="ECO:0000256" key="13">
    <source>
        <dbReference type="SAM" id="Phobius"/>
    </source>
</evidence>
<keyword evidence="11 13" id="KW-0472">Membrane</keyword>
<accession>A0A923MTB3</accession>
<keyword evidence="16" id="KW-1185">Reference proteome</keyword>
<keyword evidence="3" id="KW-0813">Transport</keyword>
<dbReference type="GO" id="GO:0020037">
    <property type="term" value="F:heme binding"/>
    <property type="evidence" value="ECO:0007669"/>
    <property type="project" value="TreeGrafter"/>
</dbReference>
<reference evidence="15" key="1">
    <citation type="submission" date="2020-08" db="EMBL/GenBank/DDBJ databases">
        <title>Ramlibacter sp. USB13 16S ribosomal RNA gene genome sequencing and assembly.</title>
        <authorList>
            <person name="Kang M."/>
        </authorList>
    </citation>
    <scope>NUCLEOTIDE SEQUENCE</scope>
    <source>
        <strain evidence="15">USB13</strain>
    </source>
</reference>